<evidence type="ECO:0000256" key="1">
    <source>
        <dbReference type="ARBA" id="ARBA00004442"/>
    </source>
</evidence>
<dbReference type="Pfam" id="PF06629">
    <property type="entry name" value="MipA"/>
    <property type="match status" value="1"/>
</dbReference>
<dbReference type="STRING" id="419475.A8A54_09720"/>
<evidence type="ECO:0000313" key="8">
    <source>
        <dbReference type="Proteomes" id="UP000216188"/>
    </source>
</evidence>
<dbReference type="PANTHER" id="PTHR38776:SF1">
    <property type="entry name" value="MLTA-INTERACTING PROTEIN-RELATED"/>
    <property type="match status" value="1"/>
</dbReference>
<proteinExistence type="inferred from homology"/>
<evidence type="ECO:0000256" key="5">
    <source>
        <dbReference type="ARBA" id="ARBA00023237"/>
    </source>
</evidence>
<keyword evidence="4" id="KW-0472">Membrane</keyword>
<gene>
    <name evidence="7" type="ORF">CEV34_3806</name>
</gene>
<keyword evidence="3 6" id="KW-0732">Signal</keyword>
<keyword evidence="8" id="KW-1185">Reference proteome</keyword>
<feature type="chain" id="PRO_5013101339" evidence="6">
    <location>
        <begin position="24"/>
        <end position="307"/>
    </location>
</feature>
<dbReference type="Proteomes" id="UP000216188">
    <property type="component" value="Unassembled WGS sequence"/>
</dbReference>
<organism evidence="7 8">
    <name type="scientific">Brucella pseudogrignonensis</name>
    <dbReference type="NCBI Taxonomy" id="419475"/>
    <lineage>
        <taxon>Bacteria</taxon>
        <taxon>Pseudomonadati</taxon>
        <taxon>Pseudomonadota</taxon>
        <taxon>Alphaproteobacteria</taxon>
        <taxon>Hyphomicrobiales</taxon>
        <taxon>Brucellaceae</taxon>
        <taxon>Brucella/Ochrobactrum group</taxon>
        <taxon>Brucella</taxon>
    </lineage>
</organism>
<dbReference type="EMBL" id="NNRM01000041">
    <property type="protein sequence ID" value="OYR23062.1"/>
    <property type="molecule type" value="Genomic_DNA"/>
</dbReference>
<evidence type="ECO:0000256" key="4">
    <source>
        <dbReference type="ARBA" id="ARBA00023136"/>
    </source>
</evidence>
<sequence>MTRISLAFITGAALFVGSFSAVAADMQQTDVYAAEPAKPARKYFWSGDWYLKVGAAGLVAPKFEGSNKYKFSAQPLISLGRQGEAERFSSRNDNVSFAFIDQDRFRVGAVGKLMFERDTKIDGLHETKFGGEAGGFVDVYPTDWLRVRGEVRHGIRAHKGVVADVAADAFYDVTPVVRVSAGPRATFASKDYFKTYYGVTAEEAVASGVKEYRPGGGWESVGVGGAITWKATDKIDTSLFGEYSRLQGPAKDSSIVKQHGSPNQFMVWLAYPRPIVSISRSTDKIRSICKVFGGRAASLLRPASLFL</sequence>
<accession>A0A256G7H7</accession>
<evidence type="ECO:0000256" key="6">
    <source>
        <dbReference type="SAM" id="SignalP"/>
    </source>
</evidence>
<feature type="signal peptide" evidence="6">
    <location>
        <begin position="1"/>
        <end position="23"/>
    </location>
</feature>
<evidence type="ECO:0000256" key="2">
    <source>
        <dbReference type="ARBA" id="ARBA00005722"/>
    </source>
</evidence>
<name>A0A256G7H7_9HYPH</name>
<comment type="subcellular location">
    <subcellularLocation>
        <location evidence="1">Cell outer membrane</location>
    </subcellularLocation>
</comment>
<reference evidence="7 8" key="1">
    <citation type="submission" date="2017-07" db="EMBL/GenBank/DDBJ databases">
        <title>Phylogenetic study on the rhizospheric bacterium Ochrobactrum sp. A44.</title>
        <authorList>
            <person name="Krzyzanowska D.M."/>
            <person name="Ossowicki A."/>
            <person name="Rajewska M."/>
            <person name="Maciag T."/>
            <person name="Kaczynski Z."/>
            <person name="Czerwicka M."/>
            <person name="Jafra S."/>
        </authorList>
    </citation>
    <scope>NUCLEOTIDE SEQUENCE [LARGE SCALE GENOMIC DNA]</scope>
    <source>
        <strain evidence="7 8">CCUG 30717</strain>
    </source>
</reference>
<keyword evidence="5" id="KW-0998">Cell outer membrane</keyword>
<protein>
    <submittedName>
        <fullName evidence="7">MltA-interacting MipA family protein</fullName>
    </submittedName>
</protein>
<dbReference type="GO" id="GO:0009279">
    <property type="term" value="C:cell outer membrane"/>
    <property type="evidence" value="ECO:0007669"/>
    <property type="project" value="UniProtKB-SubCell"/>
</dbReference>
<comment type="caution">
    <text evidence="7">The sequence shown here is derived from an EMBL/GenBank/DDBJ whole genome shotgun (WGS) entry which is preliminary data.</text>
</comment>
<dbReference type="PANTHER" id="PTHR38776">
    <property type="entry name" value="MLTA-INTERACTING PROTEIN-RELATED"/>
    <property type="match status" value="1"/>
</dbReference>
<dbReference type="AlphaFoldDB" id="A0A256G7H7"/>
<evidence type="ECO:0000313" key="7">
    <source>
        <dbReference type="EMBL" id="OYR23062.1"/>
    </source>
</evidence>
<dbReference type="InterPro" id="IPR010583">
    <property type="entry name" value="MipA"/>
</dbReference>
<evidence type="ECO:0000256" key="3">
    <source>
        <dbReference type="ARBA" id="ARBA00022729"/>
    </source>
</evidence>
<comment type="similarity">
    <text evidence="2">Belongs to the MipA/OmpV family.</text>
</comment>